<dbReference type="GO" id="GO:0033819">
    <property type="term" value="F:lipoyl(octanoyl) transferase activity"/>
    <property type="evidence" value="ECO:0007669"/>
    <property type="project" value="UniProtKB-EC"/>
</dbReference>
<feature type="active site" description="Acyl-thioester intermediate" evidence="6">
    <location>
        <position position="179"/>
    </location>
</feature>
<evidence type="ECO:0000259" key="8">
    <source>
        <dbReference type="PROSITE" id="PS51733"/>
    </source>
</evidence>
<keyword evidence="2 5" id="KW-0808">Transferase</keyword>
<sequence length="220" mass="25088">MRLEIEDWGNGVPIKQAIERQDEYWAEKVFRQDTPDKIIFVGHEPVYTAGASCATRHELIKQCFKKEIWELPAPVEIVRRGGLVTYQGPGILSVYFIFSFKNFSPRGFNDCLLDSADALLKTYNVYATSRRFKKNPGLYIGEHKKIVSLGTQISKGVSRYGLAISVNPDEKYLEPLIPCGLKNMRMTSLAEELHVKSFFKSEKNDLKIKLAAEIISRRPN</sequence>
<evidence type="ECO:0000256" key="5">
    <source>
        <dbReference type="PIRNR" id="PIRNR016262"/>
    </source>
</evidence>
<organism evidence="9 10">
    <name type="scientific">Candidatus Giovannonibacteria bacterium RIFCSPHIGHO2_01_FULL_45_23</name>
    <dbReference type="NCBI Taxonomy" id="1798325"/>
    <lineage>
        <taxon>Bacteria</taxon>
        <taxon>Candidatus Giovannoniibacteriota</taxon>
    </lineage>
</organism>
<protein>
    <recommendedName>
        <fullName evidence="5">Octanoyltransferase</fullName>
        <ecNumber evidence="5">2.3.1.181</ecNumber>
    </recommendedName>
</protein>
<dbReference type="AlphaFoldDB" id="A0A1F5VJA4"/>
<evidence type="ECO:0000313" key="10">
    <source>
        <dbReference type="Proteomes" id="UP000179251"/>
    </source>
</evidence>
<name>A0A1F5VJA4_9BACT</name>
<keyword evidence="3 5" id="KW-0012">Acyltransferase</keyword>
<evidence type="ECO:0000256" key="2">
    <source>
        <dbReference type="ARBA" id="ARBA00022679"/>
    </source>
</evidence>
<feature type="site" description="Lowers pKa of active site Cys" evidence="7">
    <location>
        <position position="145"/>
    </location>
</feature>
<evidence type="ECO:0000256" key="4">
    <source>
        <dbReference type="ARBA" id="ARBA00024732"/>
    </source>
</evidence>
<dbReference type="InterPro" id="IPR004143">
    <property type="entry name" value="BPL_LPL_catalytic"/>
</dbReference>
<evidence type="ECO:0000256" key="1">
    <source>
        <dbReference type="ARBA" id="ARBA00004821"/>
    </source>
</evidence>
<comment type="function">
    <text evidence="4 5">Catalyzes the transfer of endogenously produced octanoic acid from octanoyl-acyl-carrier-protein onto the lipoyl domains of lipoate-dependent enzymes. Lipoyl-ACP can also act as a substrate although octanoyl-ACP is likely to be the physiological substrate.</text>
</comment>
<dbReference type="PIRSF" id="PIRSF016262">
    <property type="entry name" value="LPLase"/>
    <property type="match status" value="1"/>
</dbReference>
<evidence type="ECO:0000256" key="7">
    <source>
        <dbReference type="PIRSR" id="PIRSR016262-3"/>
    </source>
</evidence>
<dbReference type="InterPro" id="IPR000544">
    <property type="entry name" value="Octanoyltransferase"/>
</dbReference>
<dbReference type="NCBIfam" id="TIGR00214">
    <property type="entry name" value="lipB"/>
    <property type="match status" value="1"/>
</dbReference>
<dbReference type="UniPathway" id="UPA00538">
    <property type="reaction ID" value="UER00592"/>
</dbReference>
<dbReference type="EMBL" id="MFHD01000009">
    <property type="protein sequence ID" value="OGF63031.1"/>
    <property type="molecule type" value="Genomic_DNA"/>
</dbReference>
<dbReference type="Gene3D" id="3.30.930.10">
    <property type="entry name" value="Bira Bifunctional Protein, Domain 2"/>
    <property type="match status" value="1"/>
</dbReference>
<dbReference type="PANTHER" id="PTHR10993">
    <property type="entry name" value="OCTANOYLTRANSFERASE"/>
    <property type="match status" value="1"/>
</dbReference>
<gene>
    <name evidence="9" type="ORF">A2834_03180</name>
</gene>
<dbReference type="Pfam" id="PF21948">
    <property type="entry name" value="LplA-B_cat"/>
    <property type="match status" value="1"/>
</dbReference>
<dbReference type="STRING" id="1798325.A2834_03180"/>
<dbReference type="GO" id="GO:0009249">
    <property type="term" value="P:protein lipoylation"/>
    <property type="evidence" value="ECO:0007669"/>
    <property type="project" value="InterPro"/>
</dbReference>
<dbReference type="SUPFAM" id="SSF55681">
    <property type="entry name" value="Class II aaRS and biotin synthetases"/>
    <property type="match status" value="1"/>
</dbReference>
<accession>A0A1F5VJA4</accession>
<evidence type="ECO:0000256" key="6">
    <source>
        <dbReference type="PIRSR" id="PIRSR016262-1"/>
    </source>
</evidence>
<comment type="similarity">
    <text evidence="5">Belongs to the LipB family.</text>
</comment>
<evidence type="ECO:0000256" key="3">
    <source>
        <dbReference type="ARBA" id="ARBA00023315"/>
    </source>
</evidence>
<dbReference type="InterPro" id="IPR045864">
    <property type="entry name" value="aa-tRNA-synth_II/BPL/LPL"/>
</dbReference>
<evidence type="ECO:0000313" key="9">
    <source>
        <dbReference type="EMBL" id="OGF63031.1"/>
    </source>
</evidence>
<comment type="pathway">
    <text evidence="1 5">Protein modification; protein lipoylation via endogenous pathway; protein N(6)-(lipoyl)lysine from octanoyl-[acyl-carrier-protein]: step 1/2.</text>
</comment>
<dbReference type="EC" id="2.3.1.181" evidence="5"/>
<dbReference type="Proteomes" id="UP000179251">
    <property type="component" value="Unassembled WGS sequence"/>
</dbReference>
<dbReference type="PROSITE" id="PS51733">
    <property type="entry name" value="BPL_LPL_CATALYTIC"/>
    <property type="match status" value="1"/>
</dbReference>
<feature type="domain" description="BPL/LPL catalytic" evidence="8">
    <location>
        <begin position="32"/>
        <end position="220"/>
    </location>
</feature>
<proteinExistence type="inferred from homology"/>
<dbReference type="PANTHER" id="PTHR10993:SF7">
    <property type="entry name" value="LIPOYLTRANSFERASE 2, MITOCHONDRIAL-RELATED"/>
    <property type="match status" value="1"/>
</dbReference>
<comment type="catalytic activity">
    <reaction evidence="5">
        <text>octanoyl-[ACP] + L-lysyl-[protein] = N(6)-octanoyl-L-lysyl-[protein] + holo-[ACP] + H(+)</text>
        <dbReference type="Rhea" id="RHEA:17665"/>
        <dbReference type="Rhea" id="RHEA-COMP:9636"/>
        <dbReference type="Rhea" id="RHEA-COMP:9685"/>
        <dbReference type="Rhea" id="RHEA-COMP:9752"/>
        <dbReference type="Rhea" id="RHEA-COMP:9928"/>
        <dbReference type="ChEBI" id="CHEBI:15378"/>
        <dbReference type="ChEBI" id="CHEBI:29969"/>
        <dbReference type="ChEBI" id="CHEBI:64479"/>
        <dbReference type="ChEBI" id="CHEBI:78463"/>
        <dbReference type="ChEBI" id="CHEBI:78809"/>
        <dbReference type="EC" id="2.3.1.181"/>
    </reaction>
</comment>
<reference evidence="9 10" key="1">
    <citation type="journal article" date="2016" name="Nat. Commun.">
        <title>Thousands of microbial genomes shed light on interconnected biogeochemical processes in an aquifer system.</title>
        <authorList>
            <person name="Anantharaman K."/>
            <person name="Brown C.T."/>
            <person name="Hug L.A."/>
            <person name="Sharon I."/>
            <person name="Castelle C.J."/>
            <person name="Probst A.J."/>
            <person name="Thomas B.C."/>
            <person name="Singh A."/>
            <person name="Wilkins M.J."/>
            <person name="Karaoz U."/>
            <person name="Brodie E.L."/>
            <person name="Williams K.H."/>
            <person name="Hubbard S.S."/>
            <person name="Banfield J.F."/>
        </authorList>
    </citation>
    <scope>NUCLEOTIDE SEQUENCE [LARGE SCALE GENOMIC DNA]</scope>
</reference>
<comment type="caution">
    <text evidence="9">The sequence shown here is derived from an EMBL/GenBank/DDBJ whole genome shotgun (WGS) entry which is preliminary data.</text>
</comment>